<dbReference type="Proteomes" id="UP000281647">
    <property type="component" value="Unassembled WGS sequence"/>
</dbReference>
<accession>A0A432V549</accession>
<dbReference type="InterPro" id="IPR000944">
    <property type="entry name" value="Tscrpt_reg_Rrf2"/>
</dbReference>
<gene>
    <name evidence="2" type="ORF">EET67_14125</name>
</gene>
<name>A0A432V549_9HYPH</name>
<evidence type="ECO:0000313" key="3">
    <source>
        <dbReference type="Proteomes" id="UP000281647"/>
    </source>
</evidence>
<dbReference type="InterPro" id="IPR036390">
    <property type="entry name" value="WH_DNA-bd_sf"/>
</dbReference>
<comment type="caution">
    <text evidence="2">The sequence shown here is derived from an EMBL/GenBank/DDBJ whole genome shotgun (WGS) entry which is preliminary data.</text>
</comment>
<protein>
    <submittedName>
        <fullName evidence="2">Rrf2 family transcriptional regulator</fullName>
    </submittedName>
</protein>
<dbReference type="OrthoDB" id="9795923at2"/>
<sequence>MRLTVYTDYALRMLMYLAVKEDGLATIADIAESYGISRTHLMKVAHQLGVAGYIETVRGRQGGLRLARPSRMIGVGEVVRCTEPDMALVPCLEPVNGQCTILACCQLRTALQRARMAFVAVLDEYTLHDLVVQGAPMRDLLGITAIPKPRQPSVHHNAN</sequence>
<dbReference type="GO" id="GO:0003700">
    <property type="term" value="F:DNA-binding transcription factor activity"/>
    <property type="evidence" value="ECO:0007669"/>
    <property type="project" value="TreeGrafter"/>
</dbReference>
<dbReference type="RefSeq" id="WP_128625291.1">
    <property type="nucleotide sequence ID" value="NZ_ML133511.1"/>
</dbReference>
<evidence type="ECO:0000313" key="2">
    <source>
        <dbReference type="EMBL" id="RUM97280.1"/>
    </source>
</evidence>
<dbReference type="InterPro" id="IPR036388">
    <property type="entry name" value="WH-like_DNA-bd_sf"/>
</dbReference>
<dbReference type="PANTHER" id="PTHR33221:SF4">
    <property type="entry name" value="HTH-TYPE TRANSCRIPTIONAL REPRESSOR NSRR"/>
    <property type="match status" value="1"/>
</dbReference>
<dbReference type="GO" id="GO:0005829">
    <property type="term" value="C:cytosol"/>
    <property type="evidence" value="ECO:0007669"/>
    <property type="project" value="TreeGrafter"/>
</dbReference>
<dbReference type="NCBIfam" id="TIGR00738">
    <property type="entry name" value="rrf2_super"/>
    <property type="match status" value="1"/>
</dbReference>
<organism evidence="2 3">
    <name type="scientific">Borborobacter arsenicus</name>
    <dbReference type="NCBI Taxonomy" id="1851146"/>
    <lineage>
        <taxon>Bacteria</taxon>
        <taxon>Pseudomonadati</taxon>
        <taxon>Pseudomonadota</taxon>
        <taxon>Alphaproteobacteria</taxon>
        <taxon>Hyphomicrobiales</taxon>
        <taxon>Phyllobacteriaceae</taxon>
        <taxon>Borborobacter</taxon>
    </lineage>
</organism>
<keyword evidence="3" id="KW-1185">Reference proteome</keyword>
<proteinExistence type="predicted"/>
<dbReference type="AlphaFoldDB" id="A0A432V549"/>
<dbReference type="EMBL" id="RKST01000013">
    <property type="protein sequence ID" value="RUM97280.1"/>
    <property type="molecule type" value="Genomic_DNA"/>
</dbReference>
<reference evidence="2 3" key="1">
    <citation type="submission" date="2018-11" db="EMBL/GenBank/DDBJ databases">
        <title>Pseudaminobacter arsenicus sp. nov., an arsenic-resistant bacterium isolated from arsenic-rich aquifers.</title>
        <authorList>
            <person name="Mu Y."/>
        </authorList>
    </citation>
    <scope>NUCLEOTIDE SEQUENCE [LARGE SCALE GENOMIC DNA]</scope>
    <source>
        <strain evidence="2 3">CB3</strain>
    </source>
</reference>
<dbReference type="Gene3D" id="1.10.10.10">
    <property type="entry name" value="Winged helix-like DNA-binding domain superfamily/Winged helix DNA-binding domain"/>
    <property type="match status" value="1"/>
</dbReference>
<keyword evidence="1" id="KW-0238">DNA-binding</keyword>
<dbReference type="SUPFAM" id="SSF46785">
    <property type="entry name" value="Winged helix' DNA-binding domain"/>
    <property type="match status" value="1"/>
</dbReference>
<evidence type="ECO:0000256" key="1">
    <source>
        <dbReference type="ARBA" id="ARBA00023125"/>
    </source>
</evidence>
<dbReference type="Pfam" id="PF02082">
    <property type="entry name" value="Rrf2"/>
    <property type="match status" value="1"/>
</dbReference>
<dbReference type="GO" id="GO:0003677">
    <property type="term" value="F:DNA binding"/>
    <property type="evidence" value="ECO:0007669"/>
    <property type="project" value="UniProtKB-KW"/>
</dbReference>
<dbReference type="PROSITE" id="PS51197">
    <property type="entry name" value="HTH_RRF2_2"/>
    <property type="match status" value="1"/>
</dbReference>
<dbReference type="PANTHER" id="PTHR33221">
    <property type="entry name" value="WINGED HELIX-TURN-HELIX TRANSCRIPTIONAL REGULATOR, RRF2 FAMILY"/>
    <property type="match status" value="1"/>
</dbReference>